<evidence type="ECO:0000256" key="1">
    <source>
        <dbReference type="ARBA" id="ARBA00009998"/>
    </source>
</evidence>
<comment type="subcellular location">
    <subcellularLocation>
        <location evidence="6">Cytoplasm</location>
    </subcellularLocation>
</comment>
<dbReference type="SUPFAM" id="SSF116842">
    <property type="entry name" value="XseB-like"/>
    <property type="match status" value="1"/>
</dbReference>
<dbReference type="PIRSF" id="PIRSF006488">
    <property type="entry name" value="Exonuc_VII_S"/>
    <property type="match status" value="1"/>
</dbReference>
<dbReference type="EMBL" id="JADAKE010000010">
    <property type="protein sequence ID" value="MBF8807672.1"/>
    <property type="molecule type" value="Genomic_DNA"/>
</dbReference>
<keyword evidence="8" id="KW-1185">Reference proteome</keyword>
<keyword evidence="3 6" id="KW-0540">Nuclease</keyword>
<dbReference type="InterPro" id="IPR037004">
    <property type="entry name" value="Exonuc_VII_ssu_sf"/>
</dbReference>
<dbReference type="PANTHER" id="PTHR34137">
    <property type="entry name" value="EXODEOXYRIBONUCLEASE 7 SMALL SUBUNIT"/>
    <property type="match status" value="1"/>
</dbReference>
<keyword evidence="5 6" id="KW-0269">Exonuclease</keyword>
<evidence type="ECO:0000256" key="6">
    <source>
        <dbReference type="HAMAP-Rule" id="MF_00337"/>
    </source>
</evidence>
<sequence>MENPTFEESLQELEKIVMQLEQGDVPLESALDAFKRGMELSKHCQDTLTRAEETLTKMMTEANEEVIFDGNEEA</sequence>
<dbReference type="Pfam" id="PF02609">
    <property type="entry name" value="Exonuc_VII_S"/>
    <property type="match status" value="1"/>
</dbReference>
<evidence type="ECO:0000256" key="5">
    <source>
        <dbReference type="ARBA" id="ARBA00022839"/>
    </source>
</evidence>
<dbReference type="AlphaFoldDB" id="A0A931B1Q9"/>
<accession>A0A931B1Q9</accession>
<comment type="caution">
    <text evidence="7">The sequence shown here is derived from an EMBL/GenBank/DDBJ whole genome shotgun (WGS) entry which is preliminary data.</text>
</comment>
<protein>
    <recommendedName>
        <fullName evidence="6">Exodeoxyribonuclease 7 small subunit</fullName>
        <ecNumber evidence="6">3.1.11.6</ecNumber>
    </recommendedName>
    <alternativeName>
        <fullName evidence="6">Exodeoxyribonuclease VII small subunit</fullName>
        <shortName evidence="6">Exonuclease VII small subunit</shortName>
    </alternativeName>
</protein>
<comment type="similarity">
    <text evidence="1 6">Belongs to the XseB family.</text>
</comment>
<evidence type="ECO:0000313" key="7">
    <source>
        <dbReference type="EMBL" id="MBF8807672.1"/>
    </source>
</evidence>
<comment type="function">
    <text evidence="6">Bidirectionally degrades single-stranded DNA into large acid-insoluble oligonucleotides, which are then degraded further into small acid-soluble oligonucleotides.</text>
</comment>
<dbReference type="GO" id="GO:0008855">
    <property type="term" value="F:exodeoxyribonuclease VII activity"/>
    <property type="evidence" value="ECO:0007669"/>
    <property type="project" value="UniProtKB-UniRule"/>
</dbReference>
<keyword evidence="2 6" id="KW-0963">Cytoplasm</keyword>
<keyword evidence="4 6" id="KW-0378">Hydrolase</keyword>
<evidence type="ECO:0000256" key="3">
    <source>
        <dbReference type="ARBA" id="ARBA00022722"/>
    </source>
</evidence>
<proteinExistence type="inferred from homology"/>
<evidence type="ECO:0000256" key="2">
    <source>
        <dbReference type="ARBA" id="ARBA00022490"/>
    </source>
</evidence>
<dbReference type="Gene3D" id="1.10.287.1040">
    <property type="entry name" value="Exonuclease VII, small subunit"/>
    <property type="match status" value="1"/>
</dbReference>
<organism evidence="7 8">
    <name type="scientific">Enterococcus lacertideformus</name>
    <dbReference type="NCBI Taxonomy" id="2771493"/>
    <lineage>
        <taxon>Bacteria</taxon>
        <taxon>Bacillati</taxon>
        <taxon>Bacillota</taxon>
        <taxon>Bacilli</taxon>
        <taxon>Lactobacillales</taxon>
        <taxon>Enterococcaceae</taxon>
        <taxon>Enterococcus</taxon>
    </lineage>
</organism>
<dbReference type="GO" id="GO:0006308">
    <property type="term" value="P:DNA catabolic process"/>
    <property type="evidence" value="ECO:0007669"/>
    <property type="project" value="UniProtKB-UniRule"/>
</dbReference>
<name>A0A931B1Q9_9ENTE</name>
<dbReference type="EC" id="3.1.11.6" evidence="6"/>
<gene>
    <name evidence="6" type="primary">xseB</name>
    <name evidence="7" type="ORF">IC227_03915</name>
</gene>
<dbReference type="Proteomes" id="UP000637757">
    <property type="component" value="Unassembled WGS sequence"/>
</dbReference>
<dbReference type="GO" id="GO:0009318">
    <property type="term" value="C:exodeoxyribonuclease VII complex"/>
    <property type="evidence" value="ECO:0007669"/>
    <property type="project" value="UniProtKB-UniRule"/>
</dbReference>
<dbReference type="GO" id="GO:0005829">
    <property type="term" value="C:cytosol"/>
    <property type="evidence" value="ECO:0007669"/>
    <property type="project" value="TreeGrafter"/>
</dbReference>
<dbReference type="HAMAP" id="MF_00337">
    <property type="entry name" value="Exonuc_7_S"/>
    <property type="match status" value="1"/>
</dbReference>
<comment type="subunit">
    <text evidence="6">Heterooligomer composed of large and small subunits.</text>
</comment>
<dbReference type="InterPro" id="IPR003761">
    <property type="entry name" value="Exonuc_VII_S"/>
</dbReference>
<dbReference type="NCBIfam" id="TIGR01280">
    <property type="entry name" value="xseB"/>
    <property type="match status" value="1"/>
</dbReference>
<dbReference type="NCBIfam" id="NF002138">
    <property type="entry name" value="PRK00977.1-2"/>
    <property type="match status" value="1"/>
</dbReference>
<reference evidence="7" key="1">
    <citation type="submission" date="2020-09" db="EMBL/GenBank/DDBJ databases">
        <title>Genomic insights into the novelty and pathogenicity of a unique biofilm-forming Enterococcus sp. bacteria (Enterococcus lacertideformus) identified in reptiles.</title>
        <authorList>
            <person name="Agius J.E."/>
            <person name="Phalen D.N."/>
            <person name="Rose K."/>
            <person name="Eden J.-S."/>
        </authorList>
    </citation>
    <scope>NUCLEOTIDE SEQUENCE</scope>
    <source>
        <strain evidence="7">PHRS 0518</strain>
    </source>
</reference>
<evidence type="ECO:0000313" key="8">
    <source>
        <dbReference type="Proteomes" id="UP000637757"/>
    </source>
</evidence>
<evidence type="ECO:0000256" key="4">
    <source>
        <dbReference type="ARBA" id="ARBA00022801"/>
    </source>
</evidence>
<comment type="catalytic activity">
    <reaction evidence="6">
        <text>Exonucleolytic cleavage in either 5'- to 3'- or 3'- to 5'-direction to yield nucleoside 5'-phosphates.</text>
        <dbReference type="EC" id="3.1.11.6"/>
    </reaction>
</comment>
<dbReference type="PANTHER" id="PTHR34137:SF1">
    <property type="entry name" value="EXODEOXYRIBONUCLEASE 7 SMALL SUBUNIT"/>
    <property type="match status" value="1"/>
</dbReference>